<dbReference type="RefSeq" id="XP_016586711.1">
    <property type="nucleotide sequence ID" value="XM_016727313.1"/>
</dbReference>
<dbReference type="VEuPathDB" id="FungiDB:SPSK_00339"/>
<organism evidence="1 2">
    <name type="scientific">Sporothrix schenckii 1099-18</name>
    <dbReference type="NCBI Taxonomy" id="1397361"/>
    <lineage>
        <taxon>Eukaryota</taxon>
        <taxon>Fungi</taxon>
        <taxon>Dikarya</taxon>
        <taxon>Ascomycota</taxon>
        <taxon>Pezizomycotina</taxon>
        <taxon>Sordariomycetes</taxon>
        <taxon>Sordariomycetidae</taxon>
        <taxon>Ophiostomatales</taxon>
        <taxon>Ophiostomataceae</taxon>
        <taxon>Sporothrix</taxon>
    </lineage>
</organism>
<dbReference type="GeneID" id="27662590"/>
<evidence type="ECO:0000313" key="1">
    <source>
        <dbReference type="EMBL" id="KJR84035.1"/>
    </source>
</evidence>
<sequence length="191" mass="20941">MAQAPNPATPLWRSSLAKRTRFSGAEVNLSKEGVVEVLLPWVTPFPQTLLRFGANRPNAAGQVQTTSIWPPFRFSCLTLRNNNNPRKSVAARVSQTRTTLCFVPPFVAPVGLALVFLSCPFDCSDIADQPATRRTPLFDFHQRLNSDTLTATSSRIAASICFTTLRVASLSCCISNTSLCSPRFKPRPAND</sequence>
<proteinExistence type="predicted"/>
<comment type="caution">
    <text evidence="1">The sequence shown here is derived from an EMBL/GenBank/DDBJ whole genome shotgun (WGS) entry which is preliminary data.</text>
</comment>
<reference evidence="1 2" key="1">
    <citation type="journal article" date="2014" name="BMC Genomics">
        <title>Comparative genomics of the major fungal agents of human and animal Sporotrichosis: Sporothrix schenckii and Sporothrix brasiliensis.</title>
        <authorList>
            <person name="Teixeira M.M."/>
            <person name="de Almeida L.G."/>
            <person name="Kubitschek-Barreira P."/>
            <person name="Alves F.L."/>
            <person name="Kioshima E.S."/>
            <person name="Abadio A.K."/>
            <person name="Fernandes L."/>
            <person name="Derengowski L.S."/>
            <person name="Ferreira K.S."/>
            <person name="Souza R.C."/>
            <person name="Ruiz J.C."/>
            <person name="de Andrade N.C."/>
            <person name="Paes H.C."/>
            <person name="Nicola A.M."/>
            <person name="Albuquerque P."/>
            <person name="Gerber A.L."/>
            <person name="Martins V.P."/>
            <person name="Peconick L.D."/>
            <person name="Neto A.V."/>
            <person name="Chaucanez C.B."/>
            <person name="Silva P.A."/>
            <person name="Cunha O.L."/>
            <person name="de Oliveira F.F."/>
            <person name="dos Santos T.C."/>
            <person name="Barros A.L."/>
            <person name="Soares M.A."/>
            <person name="de Oliveira L.M."/>
            <person name="Marini M.M."/>
            <person name="Villalobos-Duno H."/>
            <person name="Cunha M.M."/>
            <person name="de Hoog S."/>
            <person name="da Silveira J.F."/>
            <person name="Henrissat B."/>
            <person name="Nino-Vega G.A."/>
            <person name="Cisalpino P.S."/>
            <person name="Mora-Montes H.M."/>
            <person name="Almeida S.R."/>
            <person name="Stajich J.E."/>
            <person name="Lopes-Bezerra L.M."/>
            <person name="Vasconcelos A.T."/>
            <person name="Felipe M.S."/>
        </authorList>
    </citation>
    <scope>NUCLEOTIDE SEQUENCE [LARGE SCALE GENOMIC DNA]</scope>
    <source>
        <strain evidence="1 2">1099-18</strain>
    </source>
</reference>
<accession>A0A0F2M5G9</accession>
<dbReference type="AlphaFoldDB" id="A0A0F2M5G9"/>
<protein>
    <submittedName>
        <fullName evidence="1">Uncharacterized protein</fullName>
    </submittedName>
</protein>
<dbReference type="Proteomes" id="UP000033710">
    <property type="component" value="Unassembled WGS sequence"/>
</dbReference>
<dbReference type="EMBL" id="AXCR01000008">
    <property type="protein sequence ID" value="KJR84035.1"/>
    <property type="molecule type" value="Genomic_DNA"/>
</dbReference>
<gene>
    <name evidence="1" type="ORF">SPSK_00339</name>
</gene>
<name>A0A0F2M5G9_SPOSC</name>
<evidence type="ECO:0000313" key="2">
    <source>
        <dbReference type="Proteomes" id="UP000033710"/>
    </source>
</evidence>
<dbReference type="KEGG" id="ssck:SPSK_00339"/>
<reference evidence="1 2" key="2">
    <citation type="journal article" date="2015" name="Eukaryot. Cell">
        <title>Asexual propagation of a virulent clone complex in a human and feline outbreak of sporotrichosis.</title>
        <authorList>
            <person name="Teixeira Mde M."/>
            <person name="Rodrigues A.M."/>
            <person name="Tsui C.K."/>
            <person name="de Almeida L.G."/>
            <person name="Van Diepeningen A.D."/>
            <person name="van den Ende B.G."/>
            <person name="Fernandes G.F."/>
            <person name="Kano R."/>
            <person name="Hamelin R.C."/>
            <person name="Lopes-Bezerra L.M."/>
            <person name="Vasconcelos A.T."/>
            <person name="de Hoog S."/>
            <person name="de Camargo Z.P."/>
            <person name="Felipe M.S."/>
        </authorList>
    </citation>
    <scope>NUCLEOTIDE SEQUENCE [LARGE SCALE GENOMIC DNA]</scope>
    <source>
        <strain evidence="1 2">1099-18</strain>
    </source>
</reference>